<dbReference type="GO" id="GO:0005886">
    <property type="term" value="C:plasma membrane"/>
    <property type="evidence" value="ECO:0007669"/>
    <property type="project" value="UniProtKB-SubCell"/>
</dbReference>
<evidence type="ECO:0000256" key="7">
    <source>
        <dbReference type="ARBA" id="ARBA00023180"/>
    </source>
</evidence>
<dbReference type="RefSeq" id="XP_054850015.1">
    <property type="nucleotide sequence ID" value="XM_054994040.1"/>
</dbReference>
<reference evidence="12" key="1">
    <citation type="submission" date="2025-08" db="UniProtKB">
        <authorList>
            <consortium name="RefSeq"/>
        </authorList>
    </citation>
    <scope>IDENTIFICATION</scope>
    <source>
        <tissue evidence="12">Blood</tissue>
    </source>
</reference>
<keyword evidence="6 9" id="KW-0472">Membrane</keyword>
<feature type="transmembrane region" description="Helical" evidence="9">
    <location>
        <begin position="275"/>
        <end position="295"/>
    </location>
</feature>
<evidence type="ECO:0000256" key="4">
    <source>
        <dbReference type="ARBA" id="ARBA00022989"/>
    </source>
</evidence>
<accession>A0AA97K253</accession>
<dbReference type="InterPro" id="IPR000068">
    <property type="entry name" value="GPCR_3_Ca_sens_rcpt-rel"/>
</dbReference>
<keyword evidence="2" id="KW-1003">Cell membrane</keyword>
<protein>
    <submittedName>
        <fullName evidence="12">Vomeronasal type-2 receptor 26-like</fullName>
    </submittedName>
</protein>
<dbReference type="PANTHER" id="PTHR24061">
    <property type="entry name" value="CALCIUM-SENSING RECEPTOR-RELATED"/>
    <property type="match status" value="1"/>
</dbReference>
<dbReference type="SUPFAM" id="SSF53822">
    <property type="entry name" value="Periplasmic binding protein-like I"/>
    <property type="match status" value="1"/>
</dbReference>
<dbReference type="Pfam" id="PF00003">
    <property type="entry name" value="7tm_3"/>
    <property type="match status" value="1"/>
</dbReference>
<dbReference type="GeneID" id="129339459"/>
<evidence type="ECO:0000256" key="9">
    <source>
        <dbReference type="SAM" id="Phobius"/>
    </source>
</evidence>
<keyword evidence="5" id="KW-0297">G-protein coupled receptor</keyword>
<dbReference type="AlphaFoldDB" id="A0AA97K253"/>
<evidence type="ECO:0000256" key="8">
    <source>
        <dbReference type="ARBA" id="ARBA00023224"/>
    </source>
</evidence>
<feature type="transmembrane region" description="Helical" evidence="9">
    <location>
        <begin position="240"/>
        <end position="263"/>
    </location>
</feature>
<dbReference type="PRINTS" id="PR01535">
    <property type="entry name" value="VOMERONASL2R"/>
</dbReference>
<evidence type="ECO:0000259" key="10">
    <source>
        <dbReference type="PROSITE" id="PS50259"/>
    </source>
</evidence>
<name>A0AA97K253_EUBMA</name>
<dbReference type="Gene3D" id="2.10.50.30">
    <property type="entry name" value="GPCR, family 3, nine cysteines domain"/>
    <property type="match status" value="1"/>
</dbReference>
<feature type="transmembrane region" description="Helical" evidence="9">
    <location>
        <begin position="151"/>
        <end position="175"/>
    </location>
</feature>
<evidence type="ECO:0000256" key="1">
    <source>
        <dbReference type="ARBA" id="ARBA00004651"/>
    </source>
</evidence>
<feature type="transmembrane region" description="Helical" evidence="9">
    <location>
        <begin position="301"/>
        <end position="323"/>
    </location>
</feature>
<evidence type="ECO:0000256" key="3">
    <source>
        <dbReference type="ARBA" id="ARBA00022692"/>
    </source>
</evidence>
<organism evidence="11 12">
    <name type="scientific">Eublepharis macularius</name>
    <name type="common">Leopard gecko</name>
    <name type="synonym">Cyrtodactylus macularius</name>
    <dbReference type="NCBI Taxonomy" id="481883"/>
    <lineage>
        <taxon>Eukaryota</taxon>
        <taxon>Metazoa</taxon>
        <taxon>Chordata</taxon>
        <taxon>Craniata</taxon>
        <taxon>Vertebrata</taxon>
        <taxon>Euteleostomi</taxon>
        <taxon>Lepidosauria</taxon>
        <taxon>Squamata</taxon>
        <taxon>Bifurcata</taxon>
        <taxon>Gekkota</taxon>
        <taxon>Eublepharidae</taxon>
        <taxon>Eublepharinae</taxon>
        <taxon>Eublepharis</taxon>
    </lineage>
</organism>
<proteinExistence type="predicted"/>
<dbReference type="InterPro" id="IPR017979">
    <property type="entry name" value="GPCR_3_CS"/>
</dbReference>
<dbReference type="InterPro" id="IPR011500">
    <property type="entry name" value="GPCR_3_9-Cys_dom"/>
</dbReference>
<dbReference type="KEGG" id="emc:129339459"/>
<feature type="transmembrane region" description="Helical" evidence="9">
    <location>
        <begin position="195"/>
        <end position="213"/>
    </location>
</feature>
<dbReference type="Pfam" id="PF07562">
    <property type="entry name" value="NCD3G"/>
    <property type="match status" value="1"/>
</dbReference>
<keyword evidence="7" id="KW-0325">Glycoprotein</keyword>
<dbReference type="PROSITE" id="PS00981">
    <property type="entry name" value="G_PROTEIN_RECEP_F3_3"/>
    <property type="match status" value="1"/>
</dbReference>
<evidence type="ECO:0000313" key="12">
    <source>
        <dbReference type="RefSeq" id="XP_054850015.1"/>
    </source>
</evidence>
<feature type="transmembrane region" description="Helical" evidence="9">
    <location>
        <begin position="119"/>
        <end position="139"/>
    </location>
</feature>
<dbReference type="PROSITE" id="PS50259">
    <property type="entry name" value="G_PROTEIN_RECEP_F3_4"/>
    <property type="match status" value="1"/>
</dbReference>
<dbReference type="PANTHER" id="PTHR24061:SF599">
    <property type="entry name" value="G-PROTEIN COUPLED RECEPTORS FAMILY 3 PROFILE DOMAIN-CONTAINING PROTEIN"/>
    <property type="match status" value="1"/>
</dbReference>
<comment type="subcellular location">
    <subcellularLocation>
        <location evidence="1">Cell membrane</location>
        <topology evidence="1">Multi-pass membrane protein</topology>
    </subcellularLocation>
</comment>
<gene>
    <name evidence="12" type="primary">LOC129339459</name>
</gene>
<keyword evidence="4 9" id="KW-1133">Transmembrane helix</keyword>
<dbReference type="Proteomes" id="UP001190640">
    <property type="component" value="Chromosome 12"/>
</dbReference>
<evidence type="ECO:0000256" key="5">
    <source>
        <dbReference type="ARBA" id="ARBA00023040"/>
    </source>
</evidence>
<dbReference type="InterPro" id="IPR017978">
    <property type="entry name" value="GPCR_3_C"/>
</dbReference>
<dbReference type="GO" id="GO:0004930">
    <property type="term" value="F:G protein-coupled receptor activity"/>
    <property type="evidence" value="ECO:0007669"/>
    <property type="project" value="UniProtKB-KW"/>
</dbReference>
<keyword evidence="3 9" id="KW-0812">Transmembrane</keyword>
<dbReference type="CDD" id="cd15283">
    <property type="entry name" value="7tmC_V2R_pheromone"/>
    <property type="match status" value="1"/>
</dbReference>
<dbReference type="InterPro" id="IPR028082">
    <property type="entry name" value="Peripla_BP_I"/>
</dbReference>
<keyword evidence="11" id="KW-1185">Reference proteome</keyword>
<evidence type="ECO:0000256" key="6">
    <source>
        <dbReference type="ARBA" id="ARBA00023136"/>
    </source>
</evidence>
<feature type="domain" description="G-protein coupled receptors family 3 profile" evidence="10">
    <location>
        <begin position="96"/>
        <end position="345"/>
    </location>
</feature>
<keyword evidence="5" id="KW-0675">Receptor</keyword>
<evidence type="ECO:0000256" key="2">
    <source>
        <dbReference type="ARBA" id="ARBA00022475"/>
    </source>
</evidence>
<dbReference type="InterPro" id="IPR038550">
    <property type="entry name" value="GPCR_3_9-Cys_sf"/>
</dbReference>
<sequence>MTYKATLNLVSTQQKLVPNFSCIHQEKIIAVIGGLFSETSADMATILNIYKTPQVLPLSVCNDHCHPGYSKRKKEGEKFCCYDCTPCPEGMISEKNVLVFAIFVKHKDTPIVKANNRSLTYILLISLLLCFICPLFFIGQPVNLTCLLRQTTFGIVFSVALSSVLAKTITVVLAFMASKPGSKVKTWIGKRLTNAIVLSCSFIQAGICMLWSATFPPFPDKDMHSVNAKITVACNEGSSTMFYCVLGYLGFLAIASFTVAFLARKLPDSFNEAKFITFSMLVFCSVWMSFVPTYLSSKGKYMVAVEIFSILSSSAGLLSCIFFPKCYIIVLKPQLNNKEHLLRKQNERI</sequence>
<evidence type="ECO:0000313" key="11">
    <source>
        <dbReference type="Proteomes" id="UP001190640"/>
    </source>
</evidence>
<dbReference type="InterPro" id="IPR004073">
    <property type="entry name" value="GPCR_3_vmron_rcpt_2"/>
</dbReference>
<keyword evidence="8" id="KW-0807">Transducer</keyword>